<evidence type="ECO:0000256" key="1">
    <source>
        <dbReference type="SAM" id="SignalP"/>
    </source>
</evidence>
<comment type="caution">
    <text evidence="2">The sequence shown here is derived from an EMBL/GenBank/DDBJ whole genome shotgun (WGS) entry which is preliminary data.</text>
</comment>
<feature type="chain" id="PRO_5039902770" evidence="1">
    <location>
        <begin position="22"/>
        <end position="92"/>
    </location>
</feature>
<accession>A0A9J6BH80</accession>
<keyword evidence="3" id="KW-1185">Reference proteome</keyword>
<sequence length="92" mass="10634">MELKTFLILIVFISLYGLAKTHPQINEGITNFNKIFQGDHVVEINDRTNGNIQINEFSYMTTTTEKIREAKTEKTESIFVKICNFLLFNACK</sequence>
<dbReference type="Proteomes" id="UP001107558">
    <property type="component" value="Chromosome 4"/>
</dbReference>
<proteinExistence type="predicted"/>
<evidence type="ECO:0000313" key="3">
    <source>
        <dbReference type="Proteomes" id="UP001107558"/>
    </source>
</evidence>
<dbReference type="AlphaFoldDB" id="A0A9J6BH80"/>
<keyword evidence="1" id="KW-0732">Signal</keyword>
<feature type="signal peptide" evidence="1">
    <location>
        <begin position="1"/>
        <end position="21"/>
    </location>
</feature>
<organism evidence="2 3">
    <name type="scientific">Polypedilum vanderplanki</name>
    <name type="common">Sleeping chironomid midge</name>
    <dbReference type="NCBI Taxonomy" id="319348"/>
    <lineage>
        <taxon>Eukaryota</taxon>
        <taxon>Metazoa</taxon>
        <taxon>Ecdysozoa</taxon>
        <taxon>Arthropoda</taxon>
        <taxon>Hexapoda</taxon>
        <taxon>Insecta</taxon>
        <taxon>Pterygota</taxon>
        <taxon>Neoptera</taxon>
        <taxon>Endopterygota</taxon>
        <taxon>Diptera</taxon>
        <taxon>Nematocera</taxon>
        <taxon>Chironomoidea</taxon>
        <taxon>Chironomidae</taxon>
        <taxon>Chironominae</taxon>
        <taxon>Polypedilum</taxon>
        <taxon>Polypedilum</taxon>
    </lineage>
</organism>
<protein>
    <submittedName>
        <fullName evidence="2">Uncharacterized protein</fullName>
    </submittedName>
</protein>
<evidence type="ECO:0000313" key="2">
    <source>
        <dbReference type="EMBL" id="KAG5669241.1"/>
    </source>
</evidence>
<gene>
    <name evidence="2" type="ORF">PVAND_017133</name>
</gene>
<name>A0A9J6BH80_POLVA</name>
<reference evidence="2" key="1">
    <citation type="submission" date="2021-03" db="EMBL/GenBank/DDBJ databases">
        <title>Chromosome level genome of the anhydrobiotic midge Polypedilum vanderplanki.</title>
        <authorList>
            <person name="Yoshida Y."/>
            <person name="Kikawada T."/>
            <person name="Gusev O."/>
        </authorList>
    </citation>
    <scope>NUCLEOTIDE SEQUENCE</scope>
    <source>
        <strain evidence="2">NIAS01</strain>
        <tissue evidence="2">Whole body or cell culture</tissue>
    </source>
</reference>
<dbReference type="EMBL" id="JADBJN010000004">
    <property type="protein sequence ID" value="KAG5669241.1"/>
    <property type="molecule type" value="Genomic_DNA"/>
</dbReference>